<evidence type="ECO:0000313" key="3">
    <source>
        <dbReference type="EMBL" id="CCI48764.1"/>
    </source>
</evidence>
<evidence type="ECO:0000313" key="4">
    <source>
        <dbReference type="Proteomes" id="UP000053237"/>
    </source>
</evidence>
<feature type="coiled-coil region" evidence="1">
    <location>
        <begin position="252"/>
        <end position="282"/>
    </location>
</feature>
<gene>
    <name evidence="3" type="ORF">BN9_099630</name>
</gene>
<keyword evidence="4" id="KW-1185">Reference proteome</keyword>
<dbReference type="Proteomes" id="UP000053237">
    <property type="component" value="Unassembled WGS sequence"/>
</dbReference>
<dbReference type="OrthoDB" id="77845at2759"/>
<evidence type="ECO:0000256" key="1">
    <source>
        <dbReference type="SAM" id="Coils"/>
    </source>
</evidence>
<proteinExistence type="predicted"/>
<feature type="region of interest" description="Disordered" evidence="2">
    <location>
        <begin position="31"/>
        <end position="59"/>
    </location>
</feature>
<dbReference type="EMBL" id="CAIX01000247">
    <property type="protein sequence ID" value="CCI48764.1"/>
    <property type="molecule type" value="Genomic_DNA"/>
</dbReference>
<feature type="compositionally biased region" description="Basic and acidic residues" evidence="2">
    <location>
        <begin position="205"/>
        <end position="222"/>
    </location>
</feature>
<dbReference type="InParanoid" id="A0A024GPN9"/>
<feature type="region of interest" description="Disordered" evidence="2">
    <location>
        <begin position="198"/>
        <end position="234"/>
    </location>
</feature>
<accession>A0A024GPN9</accession>
<reference evidence="3 4" key="1">
    <citation type="submission" date="2012-05" db="EMBL/GenBank/DDBJ databases">
        <title>Recombination and specialization in a pathogen metapopulation.</title>
        <authorList>
            <person name="Gardiner A."/>
            <person name="Kemen E."/>
            <person name="Schultz-Larsen T."/>
            <person name="MacLean D."/>
            <person name="Van Oosterhout C."/>
            <person name="Jones J.D.G."/>
        </authorList>
    </citation>
    <scope>NUCLEOTIDE SEQUENCE [LARGE SCALE GENOMIC DNA]</scope>
    <source>
        <strain evidence="3 4">Ac Nc2</strain>
    </source>
</reference>
<protein>
    <submittedName>
        <fullName evidence="3">Uncharacterized protein</fullName>
    </submittedName>
</protein>
<dbReference type="AlphaFoldDB" id="A0A024GPN9"/>
<feature type="compositionally biased region" description="Basic and acidic residues" evidence="2">
    <location>
        <begin position="36"/>
        <end position="51"/>
    </location>
</feature>
<sequence>MNASPTTISTKTNRDESPVLSIYDKQIAWKQHHQRKNVEKGKAQMSEEERACTFSPKTNHRRLYEHQGVRASERTEKASKQENGILKNLRAPSDASTTALENDNVDCSGSQIATEKCTKEPPFLVPTEIQAVSIQRHLVRQERARDFARQAVRKLYATRIAKNCQMTDDQYKTHTRQKRSASEPPKGERLLYTKMYTHPSSDVEDTSRTLEPESKGFDRIEPSPKYIHQPSNAERRSECRSFGEISRMLTIIEKQRQELDQREEARQQAVKLADKFADAIRQFENRLHFIETKTANDLSDIRQLLQRQASVSEQILLSLNLPSRPSHFAEESVILPSKR</sequence>
<comment type="caution">
    <text evidence="3">The sequence shown here is derived from an EMBL/GenBank/DDBJ whole genome shotgun (WGS) entry which is preliminary data.</text>
</comment>
<name>A0A024GPN9_9STRA</name>
<evidence type="ECO:0000256" key="2">
    <source>
        <dbReference type="SAM" id="MobiDB-lite"/>
    </source>
</evidence>
<keyword evidence="1" id="KW-0175">Coiled coil</keyword>
<organism evidence="3 4">
    <name type="scientific">Albugo candida</name>
    <dbReference type="NCBI Taxonomy" id="65357"/>
    <lineage>
        <taxon>Eukaryota</taxon>
        <taxon>Sar</taxon>
        <taxon>Stramenopiles</taxon>
        <taxon>Oomycota</taxon>
        <taxon>Peronosporomycetes</taxon>
        <taxon>Albuginales</taxon>
        <taxon>Albuginaceae</taxon>
        <taxon>Albugo</taxon>
    </lineage>
</organism>